<accession>A0A0E9UML3</accession>
<dbReference type="AlphaFoldDB" id="A0A0E9UML3"/>
<sequence length="44" mass="5217">MCLLYLFFLHKGYVCRCRNLAPFINSSHSITRLPTLYSHLWTLS</sequence>
<organism evidence="1">
    <name type="scientific">Anguilla anguilla</name>
    <name type="common">European freshwater eel</name>
    <name type="synonym">Muraena anguilla</name>
    <dbReference type="NCBI Taxonomy" id="7936"/>
    <lineage>
        <taxon>Eukaryota</taxon>
        <taxon>Metazoa</taxon>
        <taxon>Chordata</taxon>
        <taxon>Craniata</taxon>
        <taxon>Vertebrata</taxon>
        <taxon>Euteleostomi</taxon>
        <taxon>Actinopterygii</taxon>
        <taxon>Neopterygii</taxon>
        <taxon>Teleostei</taxon>
        <taxon>Anguilliformes</taxon>
        <taxon>Anguillidae</taxon>
        <taxon>Anguilla</taxon>
    </lineage>
</organism>
<name>A0A0E9UML3_ANGAN</name>
<protein>
    <submittedName>
        <fullName evidence="1">Uncharacterized protein</fullName>
    </submittedName>
</protein>
<evidence type="ECO:0000313" key="1">
    <source>
        <dbReference type="EMBL" id="JAH67094.1"/>
    </source>
</evidence>
<reference evidence="1" key="2">
    <citation type="journal article" date="2015" name="Fish Shellfish Immunol.">
        <title>Early steps in the European eel (Anguilla anguilla)-Vibrio vulnificus interaction in the gills: Role of the RtxA13 toxin.</title>
        <authorList>
            <person name="Callol A."/>
            <person name="Pajuelo D."/>
            <person name="Ebbesson L."/>
            <person name="Teles M."/>
            <person name="MacKenzie S."/>
            <person name="Amaro C."/>
        </authorList>
    </citation>
    <scope>NUCLEOTIDE SEQUENCE</scope>
</reference>
<reference evidence="1" key="1">
    <citation type="submission" date="2014-11" db="EMBL/GenBank/DDBJ databases">
        <authorList>
            <person name="Amaro Gonzalez C."/>
        </authorList>
    </citation>
    <scope>NUCLEOTIDE SEQUENCE</scope>
</reference>
<proteinExistence type="predicted"/>
<dbReference type="EMBL" id="GBXM01041483">
    <property type="protein sequence ID" value="JAH67094.1"/>
    <property type="molecule type" value="Transcribed_RNA"/>
</dbReference>